<evidence type="ECO:0000256" key="1">
    <source>
        <dbReference type="ARBA" id="ARBA00000085"/>
    </source>
</evidence>
<dbReference type="EMBL" id="WMIE01000008">
    <property type="protein sequence ID" value="MTH78901.1"/>
    <property type="molecule type" value="Genomic_DNA"/>
</dbReference>
<dbReference type="GO" id="GO:0005886">
    <property type="term" value="C:plasma membrane"/>
    <property type="evidence" value="ECO:0007669"/>
    <property type="project" value="TreeGrafter"/>
</dbReference>
<evidence type="ECO:0000256" key="9">
    <source>
        <dbReference type="ARBA" id="ARBA00023012"/>
    </source>
</evidence>
<evidence type="ECO:0000256" key="6">
    <source>
        <dbReference type="ARBA" id="ARBA00022692"/>
    </source>
</evidence>
<dbReference type="OrthoDB" id="913606at2"/>
<feature type="domain" description="HAMP" evidence="12">
    <location>
        <begin position="203"/>
        <end position="254"/>
    </location>
</feature>
<dbReference type="InterPro" id="IPR013727">
    <property type="entry name" value="2CSK_N"/>
</dbReference>
<dbReference type="Pfam" id="PF08521">
    <property type="entry name" value="2CSK_N"/>
    <property type="match status" value="1"/>
</dbReference>
<dbReference type="SUPFAM" id="SSF55874">
    <property type="entry name" value="ATPase domain of HSP90 chaperone/DNA topoisomerase II/histidine kinase"/>
    <property type="match status" value="1"/>
</dbReference>
<evidence type="ECO:0000256" key="7">
    <source>
        <dbReference type="ARBA" id="ARBA00022777"/>
    </source>
</evidence>
<keyword evidence="10" id="KW-0472">Membrane</keyword>
<evidence type="ECO:0000256" key="2">
    <source>
        <dbReference type="ARBA" id="ARBA00004370"/>
    </source>
</evidence>
<evidence type="ECO:0000256" key="5">
    <source>
        <dbReference type="ARBA" id="ARBA00022679"/>
    </source>
</evidence>
<proteinExistence type="predicted"/>
<dbReference type="PROSITE" id="PS50885">
    <property type="entry name" value="HAMP"/>
    <property type="match status" value="1"/>
</dbReference>
<gene>
    <name evidence="13" type="ORF">GL286_14310</name>
</gene>
<dbReference type="InterPro" id="IPR003660">
    <property type="entry name" value="HAMP_dom"/>
</dbReference>
<evidence type="ECO:0000256" key="3">
    <source>
        <dbReference type="ARBA" id="ARBA00012438"/>
    </source>
</evidence>
<dbReference type="InterPro" id="IPR003594">
    <property type="entry name" value="HATPase_dom"/>
</dbReference>
<keyword evidence="9" id="KW-0902">Two-component regulatory system</keyword>
<dbReference type="InterPro" id="IPR036890">
    <property type="entry name" value="HATPase_C_sf"/>
</dbReference>
<dbReference type="InterPro" id="IPR003661">
    <property type="entry name" value="HisK_dim/P_dom"/>
</dbReference>
<comment type="caution">
    <text evidence="13">The sequence shown here is derived from an EMBL/GenBank/DDBJ whole genome shotgun (WGS) entry which is preliminary data.</text>
</comment>
<dbReference type="InterPro" id="IPR005467">
    <property type="entry name" value="His_kinase_dom"/>
</dbReference>
<dbReference type="EC" id="2.7.13.3" evidence="3"/>
<comment type="catalytic activity">
    <reaction evidence="1">
        <text>ATP + protein L-histidine = ADP + protein N-phospho-L-histidine.</text>
        <dbReference type="EC" id="2.7.13.3"/>
    </reaction>
</comment>
<evidence type="ECO:0000313" key="14">
    <source>
        <dbReference type="Proteomes" id="UP000478183"/>
    </source>
</evidence>
<evidence type="ECO:0000313" key="13">
    <source>
        <dbReference type="EMBL" id="MTH78901.1"/>
    </source>
</evidence>
<keyword evidence="6" id="KW-0812">Transmembrane</keyword>
<dbReference type="PANTHER" id="PTHR45436:SF1">
    <property type="entry name" value="SENSOR PROTEIN QSEC"/>
    <property type="match status" value="1"/>
</dbReference>
<dbReference type="InterPro" id="IPR050428">
    <property type="entry name" value="TCS_sensor_his_kinase"/>
</dbReference>
<keyword evidence="8" id="KW-1133">Transmembrane helix</keyword>
<dbReference type="CDD" id="cd00075">
    <property type="entry name" value="HATPase"/>
    <property type="match status" value="1"/>
</dbReference>
<dbReference type="SMART" id="SM00387">
    <property type="entry name" value="HATPase_c"/>
    <property type="match status" value="1"/>
</dbReference>
<organism evidence="13 14">
    <name type="scientific">Paracoccus aestuariivivens</name>
    <dbReference type="NCBI Taxonomy" id="1820333"/>
    <lineage>
        <taxon>Bacteria</taxon>
        <taxon>Pseudomonadati</taxon>
        <taxon>Pseudomonadota</taxon>
        <taxon>Alphaproteobacteria</taxon>
        <taxon>Rhodobacterales</taxon>
        <taxon>Paracoccaceae</taxon>
        <taxon>Paracoccus</taxon>
    </lineage>
</organism>
<evidence type="ECO:0000259" key="12">
    <source>
        <dbReference type="PROSITE" id="PS50885"/>
    </source>
</evidence>
<dbReference type="InterPro" id="IPR004358">
    <property type="entry name" value="Sig_transdc_His_kin-like_C"/>
</dbReference>
<dbReference type="SUPFAM" id="SSF47384">
    <property type="entry name" value="Homodimeric domain of signal transducing histidine kinase"/>
    <property type="match status" value="1"/>
</dbReference>
<dbReference type="AlphaFoldDB" id="A0A6L6JG99"/>
<feature type="domain" description="Histidine kinase" evidence="11">
    <location>
        <begin position="262"/>
        <end position="476"/>
    </location>
</feature>
<dbReference type="PANTHER" id="PTHR45436">
    <property type="entry name" value="SENSOR HISTIDINE KINASE YKOH"/>
    <property type="match status" value="1"/>
</dbReference>
<reference evidence="13 14" key="1">
    <citation type="submission" date="2019-11" db="EMBL/GenBank/DDBJ databases">
        <authorList>
            <person name="Dong K."/>
        </authorList>
    </citation>
    <scope>NUCLEOTIDE SEQUENCE [LARGE SCALE GENOMIC DNA]</scope>
    <source>
        <strain evidence="13 14">NBRC 111993</strain>
    </source>
</reference>
<dbReference type="Gene3D" id="3.30.565.10">
    <property type="entry name" value="Histidine kinase-like ATPase, C-terminal domain"/>
    <property type="match status" value="1"/>
</dbReference>
<dbReference type="PRINTS" id="PR00344">
    <property type="entry name" value="BCTRLSENSOR"/>
</dbReference>
<evidence type="ECO:0000256" key="10">
    <source>
        <dbReference type="ARBA" id="ARBA00023136"/>
    </source>
</evidence>
<keyword evidence="14" id="KW-1185">Reference proteome</keyword>
<dbReference type="Proteomes" id="UP000478183">
    <property type="component" value="Unassembled WGS sequence"/>
</dbReference>
<evidence type="ECO:0000259" key="11">
    <source>
        <dbReference type="PROSITE" id="PS50109"/>
    </source>
</evidence>
<dbReference type="CDD" id="cd00082">
    <property type="entry name" value="HisKA"/>
    <property type="match status" value="1"/>
</dbReference>
<evidence type="ECO:0000256" key="8">
    <source>
        <dbReference type="ARBA" id="ARBA00022989"/>
    </source>
</evidence>
<keyword evidence="4" id="KW-0597">Phosphoprotein</keyword>
<keyword evidence="7" id="KW-0418">Kinase</keyword>
<dbReference type="SMART" id="SM00388">
    <property type="entry name" value="HisKA"/>
    <property type="match status" value="1"/>
</dbReference>
<keyword evidence="5" id="KW-0808">Transferase</keyword>
<dbReference type="GO" id="GO:0000155">
    <property type="term" value="F:phosphorelay sensor kinase activity"/>
    <property type="evidence" value="ECO:0007669"/>
    <property type="project" value="InterPro"/>
</dbReference>
<name>A0A6L6JG99_9RHOB</name>
<dbReference type="PROSITE" id="PS50109">
    <property type="entry name" value="HIS_KIN"/>
    <property type="match status" value="1"/>
</dbReference>
<protein>
    <recommendedName>
        <fullName evidence="3">histidine kinase</fullName>
        <ecNumber evidence="3">2.7.13.3</ecNumber>
    </recommendedName>
</protein>
<sequence>MSAAHRARSRLHAGCRMKDGRRLSVTWSVLLWLLVPLSLVVLAFLAEAWVNARRATERLYDQMLVASAISISEAVDRTYGDLVEDEIISLLRNTTQERIYYRIIGPSRSYLTGYEDFHPPGDETALEPGVPRISDMEYRGQRLRAVSLRFYGADALVPDWITVHVGMTRNERDAAMLATVASSAVRLGLLLVGAAGLAFIAVRRGLRSLLQFRDQIDMRSATDLSPIRAMLPSDLRSIGTALNTLVSRLRQAIEHEREFIDNASHQLRSPLTSLQLRAQLLQRDVPDGPIRNRVSALVEDTRSLARLAEQLLIYSRNEADMFGAEFASFDLVALVERMVPELLMMNERQRCDIGFSLPPEPAFVQGAESMCREIVLNLVDNAMRHGGVGTVIDVAVVRRETEVELAVTDDGPGIPPQERLNIFRRFQRGADAGAGGTGLGLAIVRQIAEQFGARIDLQSRPEHEKTRFGVIFIAIRAGATGSR</sequence>
<comment type="subcellular location">
    <subcellularLocation>
        <location evidence="2">Membrane</location>
    </subcellularLocation>
</comment>
<accession>A0A6L6JG99</accession>
<dbReference type="Pfam" id="PF00512">
    <property type="entry name" value="HisKA"/>
    <property type="match status" value="1"/>
</dbReference>
<dbReference type="Gene3D" id="1.10.287.130">
    <property type="match status" value="1"/>
</dbReference>
<evidence type="ECO:0000256" key="4">
    <source>
        <dbReference type="ARBA" id="ARBA00022553"/>
    </source>
</evidence>
<dbReference type="InterPro" id="IPR036097">
    <property type="entry name" value="HisK_dim/P_sf"/>
</dbReference>
<dbReference type="Pfam" id="PF02518">
    <property type="entry name" value="HATPase_c"/>
    <property type="match status" value="1"/>
</dbReference>